<dbReference type="Proteomes" id="UP001176961">
    <property type="component" value="Unassembled WGS sequence"/>
</dbReference>
<dbReference type="CDD" id="cd02440">
    <property type="entry name" value="AdoMet_MTases"/>
    <property type="match status" value="1"/>
</dbReference>
<dbReference type="GO" id="GO:0005829">
    <property type="term" value="C:cytosol"/>
    <property type="evidence" value="ECO:0007669"/>
    <property type="project" value="TreeGrafter"/>
</dbReference>
<reference evidence="1" key="1">
    <citation type="submission" date="2023-07" db="EMBL/GenBank/DDBJ databases">
        <authorList>
            <consortium name="CYATHOMIX"/>
        </authorList>
    </citation>
    <scope>NUCLEOTIDE SEQUENCE</scope>
    <source>
        <strain evidence="1">N/A</strain>
    </source>
</reference>
<gene>
    <name evidence="1" type="ORF">CYNAS_LOCUS16188</name>
</gene>
<dbReference type="SUPFAM" id="SSF53335">
    <property type="entry name" value="S-adenosyl-L-methionine-dependent methyltransferases"/>
    <property type="match status" value="1"/>
</dbReference>
<dbReference type="PANTHER" id="PTHR11558">
    <property type="entry name" value="SPERMIDINE/SPERMINE SYNTHASE"/>
    <property type="match status" value="1"/>
</dbReference>
<proteinExistence type="predicted"/>
<sequence>MRLLYPAVAGAVVTYYFLQRHYFFSHNPWKWFRETEAETVKRSLTKKRVHIHEEVCSPSTSSCFHIQDTAYSRLGKLVVIRDMLIADTDCTYSSAALMEPLVLSENNKTTSKWKVDKRKLPKAYAKVMVAFAFAMEGLKLDSKNEQEVLLIGLGGGVVQNFLSTLEKAKLKMTTIELDPMVRDVAKKWFGLEENDMHQVIVANGAQFVKREAEKGKKYRAILLDACNSTCPVEVFLQDEVVKNIARTLNEDGVLAINVLTEPVKNTAKINDILNLYKKYFASCFYHYLDSQQVLLCSHRPGWTLNEQKEVFRRNLREIDKKFDFRLT</sequence>
<protein>
    <recommendedName>
        <fullName evidence="3">Methyltransferase-like protein 13</fullName>
    </recommendedName>
</protein>
<accession>A0AA36MB74</accession>
<dbReference type="InterPro" id="IPR029063">
    <property type="entry name" value="SAM-dependent_MTases_sf"/>
</dbReference>
<dbReference type="EMBL" id="CATQJL010000305">
    <property type="protein sequence ID" value="CAJ0604205.1"/>
    <property type="molecule type" value="Genomic_DNA"/>
</dbReference>
<evidence type="ECO:0000313" key="1">
    <source>
        <dbReference type="EMBL" id="CAJ0604205.1"/>
    </source>
</evidence>
<keyword evidence="2" id="KW-1185">Reference proteome</keyword>
<dbReference type="GO" id="GO:0004766">
    <property type="term" value="F:spermidine synthase activity"/>
    <property type="evidence" value="ECO:0007669"/>
    <property type="project" value="TreeGrafter"/>
</dbReference>
<evidence type="ECO:0000313" key="2">
    <source>
        <dbReference type="Proteomes" id="UP001176961"/>
    </source>
</evidence>
<dbReference type="PANTHER" id="PTHR11558:SF11">
    <property type="entry name" value="SPERMIDINE SYNTHASE"/>
    <property type="match status" value="1"/>
</dbReference>
<dbReference type="Pfam" id="PF01564">
    <property type="entry name" value="Spermine_synth"/>
    <property type="match status" value="1"/>
</dbReference>
<dbReference type="Gene3D" id="3.40.50.150">
    <property type="entry name" value="Vaccinia Virus protein VP39"/>
    <property type="match status" value="1"/>
</dbReference>
<dbReference type="GO" id="GO:0008295">
    <property type="term" value="P:spermidine biosynthetic process"/>
    <property type="evidence" value="ECO:0007669"/>
    <property type="project" value="TreeGrafter"/>
</dbReference>
<dbReference type="InterPro" id="IPR001045">
    <property type="entry name" value="Spermi_synthase"/>
</dbReference>
<name>A0AA36MB74_CYLNA</name>
<evidence type="ECO:0008006" key="3">
    <source>
        <dbReference type="Google" id="ProtNLM"/>
    </source>
</evidence>
<dbReference type="AlphaFoldDB" id="A0AA36MB74"/>
<organism evidence="1 2">
    <name type="scientific">Cylicocyclus nassatus</name>
    <name type="common">Nematode worm</name>
    <dbReference type="NCBI Taxonomy" id="53992"/>
    <lineage>
        <taxon>Eukaryota</taxon>
        <taxon>Metazoa</taxon>
        <taxon>Ecdysozoa</taxon>
        <taxon>Nematoda</taxon>
        <taxon>Chromadorea</taxon>
        <taxon>Rhabditida</taxon>
        <taxon>Rhabditina</taxon>
        <taxon>Rhabditomorpha</taxon>
        <taxon>Strongyloidea</taxon>
        <taxon>Strongylidae</taxon>
        <taxon>Cylicocyclus</taxon>
    </lineage>
</organism>
<comment type="caution">
    <text evidence="1">The sequence shown here is derived from an EMBL/GenBank/DDBJ whole genome shotgun (WGS) entry which is preliminary data.</text>
</comment>